<sequence length="327" mass="35169">MRYERLGDSSLNVPALILGCGNFGGIGSSPELFGHGDDKNTAFALLDHALTLGITMFDTANSYGGGRSEEWLGQWAADRGVRDNTILTTKVRNPVGPQPQDSGLSRRHIHEQIDTSLRRLRTDRIDLYLAHAPDPSTPIEETISAFDELIQAGKILHYGLSNFTGDTIEQTATTADRLGAAGPANLQCGYNLLDRAAATDAFDACSRHTIGLTPYSPLAGGWLTGKYRADQPFPEGSRMTLRPDWYGHLSNDATFTILKNLENAAAERDLSLPTMALAWALTDPAVTALVIGARSPQQLTGMCAALDVPLTPPERATITRIADGQPG</sequence>
<keyword evidence="4" id="KW-1185">Reference proteome</keyword>
<dbReference type="FunFam" id="3.20.20.100:FF:000004">
    <property type="entry name" value="Oxidoreductase, aldo/keto reductase"/>
    <property type="match status" value="1"/>
</dbReference>
<proteinExistence type="predicted"/>
<evidence type="ECO:0000313" key="4">
    <source>
        <dbReference type="Proteomes" id="UP000198282"/>
    </source>
</evidence>
<accession>A0A239N868</accession>
<reference evidence="3 4" key="1">
    <citation type="submission" date="2017-06" db="EMBL/GenBank/DDBJ databases">
        <authorList>
            <person name="Kim H.J."/>
            <person name="Triplett B.A."/>
        </authorList>
    </citation>
    <scope>NUCLEOTIDE SEQUENCE [LARGE SCALE GENOMIC DNA]</scope>
    <source>
        <strain evidence="3 4">CGMCC 4.2132</strain>
    </source>
</reference>
<dbReference type="OrthoDB" id="9768793at2"/>
<evidence type="ECO:0000259" key="2">
    <source>
        <dbReference type="Pfam" id="PF00248"/>
    </source>
</evidence>
<dbReference type="AlphaFoldDB" id="A0A239N868"/>
<name>A0A239N868_9ACTN</name>
<feature type="domain" description="NADP-dependent oxidoreductase" evidence="2">
    <location>
        <begin position="35"/>
        <end position="321"/>
    </location>
</feature>
<dbReference type="InterPro" id="IPR020471">
    <property type="entry name" value="AKR"/>
</dbReference>
<evidence type="ECO:0000313" key="3">
    <source>
        <dbReference type="EMBL" id="SNT51111.1"/>
    </source>
</evidence>
<keyword evidence="1" id="KW-0560">Oxidoreductase</keyword>
<dbReference type="InterPro" id="IPR036812">
    <property type="entry name" value="NAD(P)_OxRdtase_dom_sf"/>
</dbReference>
<dbReference type="Pfam" id="PF00248">
    <property type="entry name" value="Aldo_ket_red"/>
    <property type="match status" value="1"/>
</dbReference>
<dbReference type="GO" id="GO:0005829">
    <property type="term" value="C:cytosol"/>
    <property type="evidence" value="ECO:0007669"/>
    <property type="project" value="TreeGrafter"/>
</dbReference>
<dbReference type="GO" id="GO:0016491">
    <property type="term" value="F:oxidoreductase activity"/>
    <property type="evidence" value="ECO:0007669"/>
    <property type="project" value="UniProtKB-KW"/>
</dbReference>
<dbReference type="PANTHER" id="PTHR43364">
    <property type="entry name" value="NADH-SPECIFIC METHYLGLYOXAL REDUCTASE-RELATED"/>
    <property type="match status" value="1"/>
</dbReference>
<dbReference type="SUPFAM" id="SSF51430">
    <property type="entry name" value="NAD(P)-linked oxidoreductase"/>
    <property type="match status" value="1"/>
</dbReference>
<protein>
    <submittedName>
        <fullName evidence="3">Predicted oxidoreductase</fullName>
    </submittedName>
</protein>
<dbReference type="InterPro" id="IPR050523">
    <property type="entry name" value="AKR_Detox_Biosynth"/>
</dbReference>
<dbReference type="RefSeq" id="WP_089211748.1">
    <property type="nucleotide sequence ID" value="NZ_FZOD01000053.1"/>
</dbReference>
<dbReference type="Proteomes" id="UP000198282">
    <property type="component" value="Unassembled WGS sequence"/>
</dbReference>
<organism evidence="3 4">
    <name type="scientific">Streptosporangium subroseum</name>
    <dbReference type="NCBI Taxonomy" id="106412"/>
    <lineage>
        <taxon>Bacteria</taxon>
        <taxon>Bacillati</taxon>
        <taxon>Actinomycetota</taxon>
        <taxon>Actinomycetes</taxon>
        <taxon>Streptosporangiales</taxon>
        <taxon>Streptosporangiaceae</taxon>
        <taxon>Streptosporangium</taxon>
    </lineage>
</organism>
<dbReference type="PRINTS" id="PR00069">
    <property type="entry name" value="ALDKETRDTASE"/>
</dbReference>
<dbReference type="Gene3D" id="3.20.20.100">
    <property type="entry name" value="NADP-dependent oxidoreductase domain"/>
    <property type="match status" value="1"/>
</dbReference>
<dbReference type="EMBL" id="FZOD01000053">
    <property type="protein sequence ID" value="SNT51111.1"/>
    <property type="molecule type" value="Genomic_DNA"/>
</dbReference>
<dbReference type="PROSITE" id="PS51257">
    <property type="entry name" value="PROKAR_LIPOPROTEIN"/>
    <property type="match status" value="1"/>
</dbReference>
<gene>
    <name evidence="3" type="ORF">SAMN05216276_105313</name>
</gene>
<evidence type="ECO:0000256" key="1">
    <source>
        <dbReference type="ARBA" id="ARBA00023002"/>
    </source>
</evidence>
<dbReference type="PANTHER" id="PTHR43364:SF4">
    <property type="entry name" value="NAD(P)-LINKED OXIDOREDUCTASE SUPERFAMILY PROTEIN"/>
    <property type="match status" value="1"/>
</dbReference>
<dbReference type="InterPro" id="IPR023210">
    <property type="entry name" value="NADP_OxRdtase_dom"/>
</dbReference>